<dbReference type="NCBIfam" id="TIGR01549">
    <property type="entry name" value="HAD-SF-IA-v1"/>
    <property type="match status" value="1"/>
</dbReference>
<organism evidence="1 2">
    <name type="scientific">Flavobacterium kingsejongi</name>
    <dbReference type="NCBI Taxonomy" id="1678728"/>
    <lineage>
        <taxon>Bacteria</taxon>
        <taxon>Pseudomonadati</taxon>
        <taxon>Bacteroidota</taxon>
        <taxon>Flavobacteriia</taxon>
        <taxon>Flavobacteriales</taxon>
        <taxon>Flavobacteriaceae</taxon>
        <taxon>Flavobacterium</taxon>
    </lineage>
</organism>
<dbReference type="SFLD" id="SFLDG01129">
    <property type="entry name" value="C1.5:_HAD__Beta-PGM__Phosphata"/>
    <property type="match status" value="1"/>
</dbReference>
<dbReference type="SFLD" id="SFLDG01135">
    <property type="entry name" value="C1.5.6:_HAD__Beta-PGM__Phospha"/>
    <property type="match status" value="1"/>
</dbReference>
<dbReference type="InterPro" id="IPR023214">
    <property type="entry name" value="HAD_sf"/>
</dbReference>
<dbReference type="InterPro" id="IPR041492">
    <property type="entry name" value="HAD_2"/>
</dbReference>
<dbReference type="Gene3D" id="1.10.150.240">
    <property type="entry name" value="Putative phosphatase, domain 2"/>
    <property type="match status" value="1"/>
</dbReference>
<dbReference type="NCBIfam" id="TIGR01509">
    <property type="entry name" value="HAD-SF-IA-v3"/>
    <property type="match status" value="1"/>
</dbReference>
<sequence>MVKTVIFDMDGVIVDTEPLHYLVNKEHHKALNIEVTDEVYSTFTGTSNKNYFQTLKNMFELADEVDDLITYKNDIFLEAFDHSEDLDLLPGVKDLIQDLFQNGVELILASSSEKVIIDKVFERFGLAPYFSHRVSGEDFPESKPNPAIFEYAAALSKAPKSECIVIEDSTNGIKAAKAAGIYCIGYIGEHSGLQDTALADKVIRHFSELNYDVIQQLKATEDTK</sequence>
<gene>
    <name evidence="1" type="ORF">FK004_16070</name>
</gene>
<dbReference type="InterPro" id="IPR006439">
    <property type="entry name" value="HAD-SF_hydro_IA"/>
</dbReference>
<evidence type="ECO:0000313" key="2">
    <source>
        <dbReference type="Proteomes" id="UP000244677"/>
    </source>
</evidence>
<dbReference type="Pfam" id="PF13419">
    <property type="entry name" value="HAD_2"/>
    <property type="match status" value="1"/>
</dbReference>
<dbReference type="SFLD" id="SFLDS00003">
    <property type="entry name" value="Haloacid_Dehalogenase"/>
    <property type="match status" value="1"/>
</dbReference>
<dbReference type="Gene3D" id="3.40.50.1000">
    <property type="entry name" value="HAD superfamily/HAD-like"/>
    <property type="match status" value="1"/>
</dbReference>
<proteinExistence type="predicted"/>
<keyword evidence="1" id="KW-0067">ATP-binding</keyword>
<dbReference type="PANTHER" id="PTHR18901:SF38">
    <property type="entry name" value="PSEUDOURIDINE-5'-PHOSPHATASE"/>
    <property type="match status" value="1"/>
</dbReference>
<keyword evidence="1" id="KW-0547">Nucleotide-binding</keyword>
<dbReference type="EMBL" id="CP020919">
    <property type="protein sequence ID" value="AWG26634.1"/>
    <property type="molecule type" value="Genomic_DNA"/>
</dbReference>
<dbReference type="KEGG" id="fki:FK004_16070"/>
<dbReference type="PANTHER" id="PTHR18901">
    <property type="entry name" value="2-DEOXYGLUCOSE-6-PHOSPHATE PHOSPHATASE 2"/>
    <property type="match status" value="1"/>
</dbReference>
<keyword evidence="2" id="KW-1185">Reference proteome</keyword>
<reference evidence="1 2" key="1">
    <citation type="submission" date="2017-04" db="EMBL/GenBank/DDBJ databases">
        <title>Complete genome sequence of Flavobacterium kingsejong AJ004.</title>
        <authorList>
            <person name="Lee P.C."/>
        </authorList>
    </citation>
    <scope>NUCLEOTIDE SEQUENCE [LARGE SCALE GENOMIC DNA]</scope>
    <source>
        <strain evidence="1 2">AJ004</strain>
    </source>
</reference>
<dbReference type="InterPro" id="IPR023198">
    <property type="entry name" value="PGP-like_dom2"/>
</dbReference>
<protein>
    <submittedName>
        <fullName evidence="1">ABC transporter ATP-binding protein</fullName>
    </submittedName>
</protein>
<dbReference type="CDD" id="cd16423">
    <property type="entry name" value="HAD_BPGM-like"/>
    <property type="match status" value="1"/>
</dbReference>
<dbReference type="InterPro" id="IPR036412">
    <property type="entry name" value="HAD-like_sf"/>
</dbReference>
<dbReference type="Proteomes" id="UP000244677">
    <property type="component" value="Chromosome"/>
</dbReference>
<dbReference type="GO" id="GO:0005524">
    <property type="term" value="F:ATP binding"/>
    <property type="evidence" value="ECO:0007669"/>
    <property type="project" value="UniProtKB-KW"/>
</dbReference>
<accession>A0A2S1LSD4</accession>
<dbReference type="SUPFAM" id="SSF56784">
    <property type="entry name" value="HAD-like"/>
    <property type="match status" value="1"/>
</dbReference>
<dbReference type="OrthoDB" id="9797743at2"/>
<name>A0A2S1LSD4_9FLAO</name>
<dbReference type="RefSeq" id="WP_108738144.1">
    <property type="nucleotide sequence ID" value="NZ_CP020919.1"/>
</dbReference>
<dbReference type="AlphaFoldDB" id="A0A2S1LSD4"/>
<evidence type="ECO:0000313" key="1">
    <source>
        <dbReference type="EMBL" id="AWG26634.1"/>
    </source>
</evidence>